<reference evidence="3 4" key="1">
    <citation type="journal article" date="2022" name="Nat. Ecol. Evol.">
        <title>A masculinizing supergene underlies an exaggerated male reproductive morph in a spider.</title>
        <authorList>
            <person name="Hendrickx F."/>
            <person name="De Corte Z."/>
            <person name="Sonet G."/>
            <person name="Van Belleghem S.M."/>
            <person name="Kostlbacher S."/>
            <person name="Vangestel C."/>
        </authorList>
    </citation>
    <scope>NUCLEOTIDE SEQUENCE [LARGE SCALE GENOMIC DNA]</scope>
    <source>
        <strain evidence="3">W744_W776</strain>
    </source>
</reference>
<evidence type="ECO:0000313" key="3">
    <source>
        <dbReference type="EMBL" id="KAG8200384.1"/>
    </source>
</evidence>
<comment type="caution">
    <text evidence="3">The sequence shown here is derived from an EMBL/GenBank/DDBJ whole genome shotgun (WGS) entry which is preliminary data.</text>
</comment>
<dbReference type="InterPro" id="IPR056596">
    <property type="entry name" value="FLAD1_M"/>
</dbReference>
<comment type="similarity">
    <text evidence="1">In the N-terminal section; belongs to the MoaB/Mog family.</text>
</comment>
<protein>
    <recommendedName>
        <fullName evidence="2">MoaB/Mog domain-containing protein</fullName>
    </recommendedName>
</protein>
<gene>
    <name evidence="3" type="ORF">JTE90_028562</name>
</gene>
<dbReference type="PANTHER" id="PTHR13939:SF0">
    <property type="entry name" value="NMN AMIDOHYDROLASE-LIKE PROTEIN YFAY"/>
    <property type="match status" value="1"/>
</dbReference>
<organism evidence="3 4">
    <name type="scientific">Oedothorax gibbosus</name>
    <dbReference type="NCBI Taxonomy" id="931172"/>
    <lineage>
        <taxon>Eukaryota</taxon>
        <taxon>Metazoa</taxon>
        <taxon>Ecdysozoa</taxon>
        <taxon>Arthropoda</taxon>
        <taxon>Chelicerata</taxon>
        <taxon>Arachnida</taxon>
        <taxon>Araneae</taxon>
        <taxon>Araneomorphae</taxon>
        <taxon>Entelegynae</taxon>
        <taxon>Araneoidea</taxon>
        <taxon>Linyphiidae</taxon>
        <taxon>Erigoninae</taxon>
        <taxon>Oedothorax</taxon>
    </lineage>
</organism>
<evidence type="ECO:0000259" key="2">
    <source>
        <dbReference type="SMART" id="SM00852"/>
    </source>
</evidence>
<evidence type="ECO:0000313" key="4">
    <source>
        <dbReference type="Proteomes" id="UP000827092"/>
    </source>
</evidence>
<dbReference type="SMART" id="SM00852">
    <property type="entry name" value="MoCF_biosynth"/>
    <property type="match status" value="1"/>
</dbReference>
<dbReference type="EMBL" id="JAFNEN010000016">
    <property type="protein sequence ID" value="KAG8200384.1"/>
    <property type="molecule type" value="Genomic_DNA"/>
</dbReference>
<dbReference type="Gene3D" id="3.40.980.10">
    <property type="entry name" value="MoaB/Mog-like domain"/>
    <property type="match status" value="1"/>
</dbReference>
<dbReference type="Pfam" id="PF24102">
    <property type="entry name" value="FLAD1_M"/>
    <property type="match status" value="1"/>
</dbReference>
<dbReference type="SUPFAM" id="SSF53218">
    <property type="entry name" value="Molybdenum cofactor biosynthesis proteins"/>
    <property type="match status" value="1"/>
</dbReference>
<dbReference type="InterPro" id="IPR001453">
    <property type="entry name" value="MoaB/Mog_dom"/>
</dbReference>
<dbReference type="Pfam" id="PF00994">
    <property type="entry name" value="MoCF_biosynth"/>
    <property type="match status" value="1"/>
</dbReference>
<feature type="domain" description="MoaB/Mog" evidence="2">
    <location>
        <begin position="39"/>
        <end position="205"/>
    </location>
</feature>
<dbReference type="InterPro" id="IPR050101">
    <property type="entry name" value="CinA"/>
</dbReference>
<proteinExistence type="inferred from homology"/>
<dbReference type="AlphaFoldDB" id="A0AAV6VUH5"/>
<accession>A0AAV6VUH5</accession>
<dbReference type="Proteomes" id="UP000827092">
    <property type="component" value="Unassembled WGS sequence"/>
</dbReference>
<keyword evidence="4" id="KW-1185">Reference proteome</keyword>
<dbReference type="PANTHER" id="PTHR13939">
    <property type="entry name" value="NICOTINAMIDE-NUCLEOTIDE AMIDOHYDROLASE PNCC"/>
    <property type="match status" value="1"/>
</dbReference>
<dbReference type="InterPro" id="IPR036425">
    <property type="entry name" value="MoaB/Mog-like_dom_sf"/>
</dbReference>
<evidence type="ECO:0000256" key="1">
    <source>
        <dbReference type="ARBA" id="ARBA00007589"/>
    </source>
</evidence>
<name>A0AAV6VUH5_9ARAC</name>
<sequence>MIFRNLKKFTIPGLFKNNIPGINFFIHLSTTSSSDITAGVLIIGDEILNGQTEDINSLFFIKNLTLSDIKIRKIAILPDNVDAISTEVSTLSKECTVVLTSGGIGPTHDDVTYEAVAKAFSENLALNPTLMELFRDYFGPSADQNEAVKKFSSIPQTAMLNFGFDKHGNKTRFPLISVKNTYMFPGVPMLLQRSFDVFKANFFLHNKPLYIRSIFITLDEFSITPVLNDAVRLFQGRVKFGSYPAFNEKTFKVKLILEGADEAMVIEASDYFNHKLPRGSILNLNYSKSSSDPEGS</sequence>